<evidence type="ECO:0000256" key="1">
    <source>
        <dbReference type="ARBA" id="ARBA00004496"/>
    </source>
</evidence>
<dbReference type="EMBL" id="CP014167">
    <property type="protein sequence ID" value="ANS75152.1"/>
    <property type="molecule type" value="Genomic_DNA"/>
</dbReference>
<evidence type="ECO:0000256" key="8">
    <source>
        <dbReference type="ARBA" id="ARBA00023146"/>
    </source>
</evidence>
<dbReference type="GO" id="GO:0006420">
    <property type="term" value="P:arginyl-tRNA aminoacylation"/>
    <property type="evidence" value="ECO:0007669"/>
    <property type="project" value="InterPro"/>
</dbReference>
<keyword evidence="4 10" id="KW-0436">Ligase</keyword>
<dbReference type="AlphaFoldDB" id="A0A1B1N144"/>
<name>A0A1B1N144_9BACL</name>
<feature type="domain" description="DALR anticodon binding" evidence="11">
    <location>
        <begin position="588"/>
        <end position="678"/>
    </location>
</feature>
<evidence type="ECO:0000313" key="12">
    <source>
        <dbReference type="EMBL" id="ANS75152.1"/>
    </source>
</evidence>
<comment type="catalytic activity">
    <reaction evidence="9 10">
        <text>tRNA(Gly) + glycine + ATP = glycyl-tRNA(Gly) + AMP + diphosphate</text>
        <dbReference type="Rhea" id="RHEA:16013"/>
        <dbReference type="Rhea" id="RHEA-COMP:9664"/>
        <dbReference type="Rhea" id="RHEA-COMP:9683"/>
        <dbReference type="ChEBI" id="CHEBI:30616"/>
        <dbReference type="ChEBI" id="CHEBI:33019"/>
        <dbReference type="ChEBI" id="CHEBI:57305"/>
        <dbReference type="ChEBI" id="CHEBI:78442"/>
        <dbReference type="ChEBI" id="CHEBI:78522"/>
        <dbReference type="ChEBI" id="CHEBI:456215"/>
        <dbReference type="EC" id="6.1.1.14"/>
    </reaction>
</comment>
<evidence type="ECO:0000313" key="13">
    <source>
        <dbReference type="Proteomes" id="UP000092573"/>
    </source>
</evidence>
<comment type="subunit">
    <text evidence="10">Tetramer of two alpha and two beta subunits.</text>
</comment>
<evidence type="ECO:0000256" key="2">
    <source>
        <dbReference type="ARBA" id="ARBA00008226"/>
    </source>
</evidence>
<evidence type="ECO:0000259" key="11">
    <source>
        <dbReference type="Pfam" id="PF05746"/>
    </source>
</evidence>
<evidence type="ECO:0000256" key="5">
    <source>
        <dbReference type="ARBA" id="ARBA00022741"/>
    </source>
</evidence>
<dbReference type="RefSeq" id="WP_068696515.1">
    <property type="nucleotide sequence ID" value="NZ_CP014167.1"/>
</dbReference>
<keyword evidence="13" id="KW-1185">Reference proteome</keyword>
<dbReference type="KEGG" id="pyg:AWM70_11515"/>
<keyword evidence="6 10" id="KW-0067">ATP-binding</keyword>
<dbReference type="PROSITE" id="PS50861">
    <property type="entry name" value="AA_TRNA_LIGASE_II_GLYAB"/>
    <property type="match status" value="1"/>
</dbReference>
<dbReference type="HAMAP" id="MF_00255">
    <property type="entry name" value="Gly_tRNA_synth_beta"/>
    <property type="match status" value="1"/>
</dbReference>
<dbReference type="NCBIfam" id="TIGR00211">
    <property type="entry name" value="glyS"/>
    <property type="match status" value="1"/>
</dbReference>
<dbReference type="STRING" id="1462996.AWM70_11515"/>
<dbReference type="Pfam" id="PF02092">
    <property type="entry name" value="tRNA_synt_2f"/>
    <property type="match status" value="1"/>
</dbReference>
<dbReference type="PRINTS" id="PR01045">
    <property type="entry name" value="TRNASYNTHGB"/>
</dbReference>
<protein>
    <recommendedName>
        <fullName evidence="10">Glycine--tRNA ligase beta subunit</fullName>
        <ecNumber evidence="10">6.1.1.14</ecNumber>
    </recommendedName>
    <alternativeName>
        <fullName evidence="10">Glycyl-tRNA synthetase beta subunit</fullName>
        <shortName evidence="10">GlyRS</shortName>
    </alternativeName>
</protein>
<keyword evidence="7 10" id="KW-0648">Protein biosynthesis</keyword>
<evidence type="ECO:0000256" key="10">
    <source>
        <dbReference type="HAMAP-Rule" id="MF_00255"/>
    </source>
</evidence>
<dbReference type="SUPFAM" id="SSF109604">
    <property type="entry name" value="HD-domain/PDEase-like"/>
    <property type="match status" value="1"/>
</dbReference>
<evidence type="ECO:0000256" key="4">
    <source>
        <dbReference type="ARBA" id="ARBA00022598"/>
    </source>
</evidence>
<reference evidence="12 13" key="1">
    <citation type="submission" date="2016-01" db="EMBL/GenBank/DDBJ databases">
        <title>Complete Genome Sequence of Paenibacillus yonginensis DCY84, a novel Plant Growth-Promoting Bacteria with Elicitation of Induced Systemic Resistance.</title>
        <authorList>
            <person name="Kim Y.J."/>
            <person name="Yang D.C."/>
            <person name="Sukweenadhi J."/>
        </authorList>
    </citation>
    <scope>NUCLEOTIDE SEQUENCE [LARGE SCALE GENOMIC DNA]</scope>
    <source>
        <strain evidence="12 13">DCY84</strain>
    </source>
</reference>
<sequence>MSKDLLFEIGLEETPARFIRAAMGQLKDRTVKWLDASGIQYAAVEAYATPRRLTVLVKEVAEKQEDVEEEVKGPSRKIALDENGNWSKAALGFARSQGVEPEQFTFRELGGVEYIYVTKNTKGVYTADILPEGLLGILTSMTFPKNMRWASYDFKFVRPIKWIVALFGQDVVPVSIAGVESGNVTRGHRFLGGEAVITEPGTYLDVLRKQHVIADTEERQKLIVDQIEKLAAEKGWNIAVKEDLLEEVLFLVETPTVLVGTFEESFLNIPQEVLITSMREHQRYFPVLDDKGSLLPFFVTVRNGNAESLDVISKGNEKVLRARLSDAKFFYEEDQKLAIKDALSKLETIVFHEELGTIGDKVRRIRRIADSLAAKLNVDSSVRETASRGAEICKFDLVTQMVYEFPELQGVMGQDYARKAGEPQAVADVVFEHYQPRFAGDNVPASLAGAIVSIADKIDTMVGCFSIGIIPTGSQDPYGLRRQAQGIVQIVLEHQLEIKLSDIFALGIAAHEELRGLKRPASQITEDMNEFFGLRVKKLLSDDLRYDIVDAVIAAGYDDVVSVVKRGHALAAAVNGQEDFKTTVESFNRVSNLAAKAVSAEKVRSELLAEASEQKLYEAWQAVSGSYQQALEHKEAEQALSTLSGLKAPITAFFDSVMVMADDEQIRNNRLALLAAIDGDLKAFADFSKLVWA</sequence>
<organism evidence="12 13">
    <name type="scientific">Paenibacillus yonginensis</name>
    <dbReference type="NCBI Taxonomy" id="1462996"/>
    <lineage>
        <taxon>Bacteria</taxon>
        <taxon>Bacillati</taxon>
        <taxon>Bacillota</taxon>
        <taxon>Bacilli</taxon>
        <taxon>Bacillales</taxon>
        <taxon>Paenibacillaceae</taxon>
        <taxon>Paenibacillus</taxon>
    </lineage>
</organism>
<keyword evidence="8 10" id="KW-0030">Aminoacyl-tRNA synthetase</keyword>
<dbReference type="OrthoDB" id="9775440at2"/>
<comment type="subcellular location">
    <subcellularLocation>
        <location evidence="1 10">Cytoplasm</location>
    </subcellularLocation>
</comment>
<dbReference type="GO" id="GO:0005829">
    <property type="term" value="C:cytosol"/>
    <property type="evidence" value="ECO:0007669"/>
    <property type="project" value="TreeGrafter"/>
</dbReference>
<accession>A0A1B1N144</accession>
<keyword evidence="3 10" id="KW-0963">Cytoplasm</keyword>
<dbReference type="InterPro" id="IPR008909">
    <property type="entry name" value="DALR_anticod-bd"/>
</dbReference>
<dbReference type="GO" id="GO:0004820">
    <property type="term" value="F:glycine-tRNA ligase activity"/>
    <property type="evidence" value="ECO:0007669"/>
    <property type="project" value="UniProtKB-UniRule"/>
</dbReference>
<dbReference type="GO" id="GO:0006426">
    <property type="term" value="P:glycyl-tRNA aminoacylation"/>
    <property type="evidence" value="ECO:0007669"/>
    <property type="project" value="UniProtKB-UniRule"/>
</dbReference>
<dbReference type="Pfam" id="PF05746">
    <property type="entry name" value="DALR_1"/>
    <property type="match status" value="1"/>
</dbReference>
<evidence type="ECO:0000256" key="6">
    <source>
        <dbReference type="ARBA" id="ARBA00022840"/>
    </source>
</evidence>
<comment type="similarity">
    <text evidence="2 10">Belongs to the class-II aminoacyl-tRNA synthetase family.</text>
</comment>
<gene>
    <name evidence="10" type="primary">glyS</name>
    <name evidence="12" type="ORF">AWM70_11515</name>
</gene>
<evidence type="ECO:0000256" key="9">
    <source>
        <dbReference type="ARBA" id="ARBA00047937"/>
    </source>
</evidence>
<dbReference type="InterPro" id="IPR006194">
    <property type="entry name" value="Gly-tRNA-synth_heterodimer"/>
</dbReference>
<dbReference type="Proteomes" id="UP000092573">
    <property type="component" value="Chromosome"/>
</dbReference>
<dbReference type="GO" id="GO:0004814">
    <property type="term" value="F:arginine-tRNA ligase activity"/>
    <property type="evidence" value="ECO:0007669"/>
    <property type="project" value="InterPro"/>
</dbReference>
<dbReference type="GO" id="GO:0005524">
    <property type="term" value="F:ATP binding"/>
    <property type="evidence" value="ECO:0007669"/>
    <property type="project" value="UniProtKB-UniRule"/>
</dbReference>
<dbReference type="EC" id="6.1.1.14" evidence="10"/>
<dbReference type="PANTHER" id="PTHR30075:SF2">
    <property type="entry name" value="GLYCINE--TRNA LIGASE, CHLOROPLASTIC_MITOCHONDRIAL 2"/>
    <property type="match status" value="1"/>
</dbReference>
<dbReference type="InterPro" id="IPR015944">
    <property type="entry name" value="Gly-tRNA-synth_bsu"/>
</dbReference>
<proteinExistence type="inferred from homology"/>
<evidence type="ECO:0000256" key="7">
    <source>
        <dbReference type="ARBA" id="ARBA00022917"/>
    </source>
</evidence>
<evidence type="ECO:0000256" key="3">
    <source>
        <dbReference type="ARBA" id="ARBA00022490"/>
    </source>
</evidence>
<keyword evidence="5 10" id="KW-0547">Nucleotide-binding</keyword>
<dbReference type="PANTHER" id="PTHR30075">
    <property type="entry name" value="GLYCYL-TRNA SYNTHETASE"/>
    <property type="match status" value="1"/>
</dbReference>